<sequence>MYKRKARLVDSVRWRSTGSFVWIREYARLTKTASKSSLREILSVLQVPKMRSKSDENTQKDVIITVRYFDGWPSCLVPTYPQFLKCVNFDKTQFPISTFATLMSGVRTVKEHTSSFFI</sequence>
<protein>
    <submittedName>
        <fullName evidence="1">Uncharacterized protein</fullName>
    </submittedName>
</protein>
<evidence type="ECO:0000313" key="1">
    <source>
        <dbReference type="WBParaSite" id="TTAC_0000168001-mRNA-1"/>
    </source>
</evidence>
<reference evidence="1" key="1">
    <citation type="submission" date="2017-02" db="UniProtKB">
        <authorList>
            <consortium name="WormBaseParasite"/>
        </authorList>
    </citation>
    <scope>IDENTIFICATION</scope>
</reference>
<dbReference type="WBParaSite" id="TTAC_0000168001-mRNA-1">
    <property type="protein sequence ID" value="TTAC_0000168001-mRNA-1"/>
    <property type="gene ID" value="TTAC_0000168001"/>
</dbReference>
<dbReference type="AlphaFoldDB" id="A0A0R3WLP2"/>
<name>A0A0R3WLP2_HYDTA</name>
<organism evidence="1">
    <name type="scientific">Hydatigena taeniaeformis</name>
    <name type="common">Feline tapeworm</name>
    <name type="synonym">Taenia taeniaeformis</name>
    <dbReference type="NCBI Taxonomy" id="6205"/>
    <lineage>
        <taxon>Eukaryota</taxon>
        <taxon>Metazoa</taxon>
        <taxon>Spiralia</taxon>
        <taxon>Lophotrochozoa</taxon>
        <taxon>Platyhelminthes</taxon>
        <taxon>Cestoda</taxon>
        <taxon>Eucestoda</taxon>
        <taxon>Cyclophyllidea</taxon>
        <taxon>Taeniidae</taxon>
        <taxon>Hydatigera</taxon>
    </lineage>
</organism>
<accession>A0A0R3WLP2</accession>
<proteinExistence type="predicted"/>